<accession>A0A9W9U4R1</accession>
<evidence type="ECO:0000313" key="3">
    <source>
        <dbReference type="EMBL" id="KAJ5318493.1"/>
    </source>
</evidence>
<keyword evidence="4" id="KW-1185">Reference proteome</keyword>
<sequence>MKDISEEKPPAYDSEYITVFVSYIICFAGIEIIRMPKERLTNVEPETKSCVYIYTTETKYFSVFFATDMEWTVARAGFTGLDIIINSLIIKEPSSTTTRRQLPRALATKYISTRGMLNFTMSKRRYRVPDVQRAKMSQVTITPQRPDANYFNMNRNLI</sequence>
<organism evidence="2 4">
    <name type="scientific">Penicillium atrosanguineum</name>
    <dbReference type="NCBI Taxonomy" id="1132637"/>
    <lineage>
        <taxon>Eukaryota</taxon>
        <taxon>Fungi</taxon>
        <taxon>Dikarya</taxon>
        <taxon>Ascomycota</taxon>
        <taxon>Pezizomycotina</taxon>
        <taxon>Eurotiomycetes</taxon>
        <taxon>Eurotiomycetidae</taxon>
        <taxon>Eurotiales</taxon>
        <taxon>Aspergillaceae</taxon>
        <taxon>Penicillium</taxon>
    </lineage>
</organism>
<keyword evidence="1" id="KW-0472">Membrane</keyword>
<feature type="transmembrane region" description="Helical" evidence="1">
    <location>
        <begin position="16"/>
        <end position="33"/>
    </location>
</feature>
<dbReference type="EMBL" id="JAPZBO010000004">
    <property type="protein sequence ID" value="KAJ5318234.1"/>
    <property type="molecule type" value="Genomic_DNA"/>
</dbReference>
<protein>
    <submittedName>
        <fullName evidence="2">Uncharacterized protein</fullName>
    </submittedName>
</protein>
<evidence type="ECO:0000256" key="1">
    <source>
        <dbReference type="SAM" id="Phobius"/>
    </source>
</evidence>
<reference evidence="2" key="1">
    <citation type="submission" date="2022-12" db="EMBL/GenBank/DDBJ databases">
        <authorList>
            <person name="Petersen C."/>
        </authorList>
    </citation>
    <scope>NUCLEOTIDE SEQUENCE</scope>
    <source>
        <strain evidence="2">IBT 21472</strain>
    </source>
</reference>
<keyword evidence="1" id="KW-0812">Transmembrane</keyword>
<proteinExistence type="predicted"/>
<dbReference type="AlphaFoldDB" id="A0A9W9U4R1"/>
<dbReference type="Proteomes" id="UP001147746">
    <property type="component" value="Unassembled WGS sequence"/>
</dbReference>
<evidence type="ECO:0000313" key="2">
    <source>
        <dbReference type="EMBL" id="KAJ5318234.1"/>
    </source>
</evidence>
<evidence type="ECO:0000313" key="4">
    <source>
        <dbReference type="Proteomes" id="UP001147746"/>
    </source>
</evidence>
<comment type="caution">
    <text evidence="2">The sequence shown here is derived from an EMBL/GenBank/DDBJ whole genome shotgun (WGS) entry which is preliminary data.</text>
</comment>
<name>A0A9W9U4R1_9EURO</name>
<dbReference type="EMBL" id="JAPZBO010000004">
    <property type="protein sequence ID" value="KAJ5318493.1"/>
    <property type="molecule type" value="Genomic_DNA"/>
</dbReference>
<gene>
    <name evidence="2" type="ORF">N7476_004654</name>
    <name evidence="3" type="ORF">N7476_004913</name>
</gene>
<keyword evidence="1" id="KW-1133">Transmembrane helix</keyword>
<reference evidence="2" key="2">
    <citation type="journal article" date="2023" name="IMA Fungus">
        <title>Comparative genomic study of the Penicillium genus elucidates a diverse pangenome and 15 lateral gene transfer events.</title>
        <authorList>
            <person name="Petersen C."/>
            <person name="Sorensen T."/>
            <person name="Nielsen M.R."/>
            <person name="Sondergaard T.E."/>
            <person name="Sorensen J.L."/>
            <person name="Fitzpatrick D.A."/>
            <person name="Frisvad J.C."/>
            <person name="Nielsen K.L."/>
        </authorList>
    </citation>
    <scope>NUCLEOTIDE SEQUENCE</scope>
    <source>
        <strain evidence="2">IBT 21472</strain>
    </source>
</reference>